<dbReference type="Pfam" id="PF00800">
    <property type="entry name" value="PDT"/>
    <property type="match status" value="1"/>
</dbReference>
<keyword evidence="13 22" id="KW-0413">Isomerase</keyword>
<keyword evidence="11" id="KW-0057">Aromatic amino acid biosynthesis</keyword>
<keyword evidence="10" id="KW-0028">Amino-acid biosynthesis</keyword>
<dbReference type="PIRSF" id="PIRSF001500">
    <property type="entry name" value="Chor_mut_pdt_Ppr"/>
    <property type="match status" value="1"/>
</dbReference>
<feature type="coiled-coil region" evidence="19">
    <location>
        <begin position="4"/>
        <end position="63"/>
    </location>
</feature>
<dbReference type="GO" id="GO:0004106">
    <property type="term" value="F:chorismate mutase activity"/>
    <property type="evidence" value="ECO:0007669"/>
    <property type="project" value="UniProtKB-EC"/>
</dbReference>
<evidence type="ECO:0000256" key="18">
    <source>
        <dbReference type="ARBA" id="ARBA00047848"/>
    </source>
</evidence>
<dbReference type="SUPFAM" id="SSF48600">
    <property type="entry name" value="Chorismate mutase II"/>
    <property type="match status" value="1"/>
</dbReference>
<evidence type="ECO:0000256" key="10">
    <source>
        <dbReference type="ARBA" id="ARBA00022605"/>
    </source>
</evidence>
<dbReference type="InterPro" id="IPR036979">
    <property type="entry name" value="CM_dom_sf"/>
</dbReference>
<dbReference type="InterPro" id="IPR008242">
    <property type="entry name" value="Chor_mutase/pphenate_deHydtase"/>
</dbReference>
<feature type="domain" description="Prephenate dehydratase" evidence="21">
    <location>
        <begin position="105"/>
        <end position="281"/>
    </location>
</feature>
<evidence type="ECO:0000256" key="3">
    <source>
        <dbReference type="ARBA" id="ARBA00004496"/>
    </source>
</evidence>
<evidence type="ECO:0000259" key="21">
    <source>
        <dbReference type="PROSITE" id="PS51171"/>
    </source>
</evidence>
<dbReference type="InterPro" id="IPR001086">
    <property type="entry name" value="Preph_deHydtase"/>
</dbReference>
<evidence type="ECO:0000256" key="9">
    <source>
        <dbReference type="ARBA" id="ARBA00022490"/>
    </source>
</evidence>
<dbReference type="NCBIfam" id="TIGR01805">
    <property type="entry name" value="CM_mono_grmpos"/>
    <property type="match status" value="1"/>
</dbReference>
<dbReference type="Gene3D" id="3.40.190.10">
    <property type="entry name" value="Periplasmic binding protein-like II"/>
    <property type="match status" value="2"/>
</dbReference>
<evidence type="ECO:0000256" key="7">
    <source>
        <dbReference type="ARBA" id="ARBA00013147"/>
    </source>
</evidence>
<keyword evidence="12" id="KW-0584">Phenylalanine biosynthesis</keyword>
<dbReference type="CDD" id="cd13631">
    <property type="entry name" value="PBP2_Ct-PDT_like"/>
    <property type="match status" value="1"/>
</dbReference>
<reference evidence="22 23" key="1">
    <citation type="journal article" date="2019" name="Anaerobe">
        <title>Brachyspira catarrhinii sp. nov., an anaerobic intestinal spirochaete isolated from vervet monkeys may have been misidentified as Brachyspira aalborgi in previous studies.</title>
        <authorList>
            <person name="Phillips N.D."/>
            <person name="La T."/>
            <person name="Hampson D.J."/>
        </authorList>
    </citation>
    <scope>NUCLEOTIDE SEQUENCE [LARGE SCALE GENOMIC DNA]</scope>
    <source>
        <strain evidence="22 23">Z12</strain>
    </source>
</reference>
<organism evidence="22 23">
    <name type="scientific">Brachyspira catarrhinii</name>
    <dbReference type="NCBI Taxonomy" id="2528966"/>
    <lineage>
        <taxon>Bacteria</taxon>
        <taxon>Pseudomonadati</taxon>
        <taxon>Spirochaetota</taxon>
        <taxon>Spirochaetia</taxon>
        <taxon>Brachyspirales</taxon>
        <taxon>Brachyspiraceae</taxon>
        <taxon>Brachyspira</taxon>
    </lineage>
</organism>
<dbReference type="SUPFAM" id="SSF53850">
    <property type="entry name" value="Periplasmic binding protein-like II"/>
    <property type="match status" value="1"/>
</dbReference>
<keyword evidence="9" id="KW-0963">Cytoplasm</keyword>
<dbReference type="InterPro" id="IPR036263">
    <property type="entry name" value="Chorismate_II_sf"/>
</dbReference>
<dbReference type="SMART" id="SM00830">
    <property type="entry name" value="CM_2"/>
    <property type="match status" value="1"/>
</dbReference>
<comment type="catalytic activity">
    <reaction evidence="1">
        <text>chorismate = prephenate</text>
        <dbReference type="Rhea" id="RHEA:13897"/>
        <dbReference type="ChEBI" id="CHEBI:29748"/>
        <dbReference type="ChEBI" id="CHEBI:29934"/>
        <dbReference type="EC" id="5.4.99.5"/>
    </reaction>
</comment>
<accession>A0ABY2TTI1</accession>
<dbReference type="InterPro" id="IPR002701">
    <property type="entry name" value="CM_II_prokaryot"/>
</dbReference>
<evidence type="ECO:0000256" key="17">
    <source>
        <dbReference type="ARBA" id="ARBA00031520"/>
    </source>
</evidence>
<keyword evidence="14" id="KW-0456">Lyase</keyword>
<evidence type="ECO:0000256" key="14">
    <source>
        <dbReference type="ARBA" id="ARBA00023239"/>
    </source>
</evidence>
<dbReference type="Pfam" id="PF01817">
    <property type="entry name" value="CM_2"/>
    <property type="match status" value="1"/>
</dbReference>
<feature type="domain" description="Chorismate mutase" evidence="20">
    <location>
        <begin position="1"/>
        <end position="88"/>
    </location>
</feature>
<dbReference type="InterPro" id="IPR045865">
    <property type="entry name" value="ACT-like_dom_sf"/>
</dbReference>
<dbReference type="InterPro" id="IPR018528">
    <property type="entry name" value="Preph_deHydtase_CS"/>
</dbReference>
<dbReference type="PROSITE" id="PS00857">
    <property type="entry name" value="PREPHENATE_DEHYDR_1"/>
    <property type="match status" value="1"/>
</dbReference>
<evidence type="ECO:0000256" key="11">
    <source>
        <dbReference type="ARBA" id="ARBA00023141"/>
    </source>
</evidence>
<dbReference type="Gene3D" id="1.20.59.10">
    <property type="entry name" value="Chorismate mutase"/>
    <property type="match status" value="1"/>
</dbReference>
<dbReference type="Gene3D" id="3.30.70.260">
    <property type="match status" value="1"/>
</dbReference>
<dbReference type="PROSITE" id="PS51168">
    <property type="entry name" value="CHORISMATE_MUT_2"/>
    <property type="match status" value="1"/>
</dbReference>
<gene>
    <name evidence="22" type="ORF">EZH24_01340</name>
</gene>
<dbReference type="RefSeq" id="WP_137997338.1">
    <property type="nucleotide sequence ID" value="NZ_SJDU01000017.1"/>
</dbReference>
<keyword evidence="15" id="KW-0511">Multifunctional enzyme</keyword>
<evidence type="ECO:0000313" key="23">
    <source>
        <dbReference type="Proteomes" id="UP000310168"/>
    </source>
</evidence>
<evidence type="ECO:0000256" key="8">
    <source>
        <dbReference type="ARBA" id="ARBA00014401"/>
    </source>
</evidence>
<comment type="pathway">
    <text evidence="5">Metabolic intermediate biosynthesis; prephenate biosynthesis; prephenate from chorismate: step 1/1.</text>
</comment>
<sequence length="365" mass="41831">MEKLKKLRDEIDDIDKQIVELIEKRMKASLKVGEVKKENNIPIFDAKRENEVIEKKIELLKNKEFSNLIITIFNDIMSTSKLLQKDLIDENDKNDIYKKIEFGKIVAYQGMEGGNGHEAAKKIFEDKCELIGKKSFEDVLESIRSEEAYYGILPLENSSTGMVNEVLDILVIYNCKIVGEIYLPIEYGLMAKAGAKIKNIKKVISHPQALKQCSDFIKKNNLEELKASNTAEAAYIVSKSEDSNLASISNKNAAKIYGLEILKENIENIKGNTTRFIIVSNYDNVLKNGNKMTIRFSLPHKNGSLAEALLKLKDFNLTSIVSRPYRERKWQYYFYIDMTGNFNERTLDDFKNSVENFTILGIYDE</sequence>
<evidence type="ECO:0000256" key="2">
    <source>
        <dbReference type="ARBA" id="ARBA00002364"/>
    </source>
</evidence>
<protein>
    <recommendedName>
        <fullName evidence="8">Bifunctional chorismate mutase/prephenate dehydratase</fullName>
        <ecNumber evidence="7">4.2.1.51</ecNumber>
        <ecNumber evidence="6">5.4.99.5</ecNumber>
    </recommendedName>
    <alternativeName>
        <fullName evidence="17">Chorismate mutase-prephenate dehydratase</fullName>
    </alternativeName>
    <alternativeName>
        <fullName evidence="16">p-protein</fullName>
    </alternativeName>
</protein>
<proteinExistence type="predicted"/>
<comment type="pathway">
    <text evidence="4">Amino-acid biosynthesis; L-phenylalanine biosynthesis; phenylpyruvate from prephenate: step 1/1.</text>
</comment>
<evidence type="ECO:0000256" key="6">
    <source>
        <dbReference type="ARBA" id="ARBA00012404"/>
    </source>
</evidence>
<dbReference type="SUPFAM" id="SSF55021">
    <property type="entry name" value="ACT-like"/>
    <property type="match status" value="1"/>
</dbReference>
<dbReference type="InterPro" id="IPR011279">
    <property type="entry name" value="Chorismate_mutase_GmP"/>
</dbReference>
<evidence type="ECO:0000256" key="5">
    <source>
        <dbReference type="ARBA" id="ARBA00004817"/>
    </source>
</evidence>
<evidence type="ECO:0000256" key="4">
    <source>
        <dbReference type="ARBA" id="ARBA00004741"/>
    </source>
</evidence>
<evidence type="ECO:0000313" key="22">
    <source>
        <dbReference type="EMBL" id="TKZ36194.1"/>
    </source>
</evidence>
<comment type="function">
    <text evidence="2">Catalyzes the Claisen rearrangement of chorismate to prephenate and the decarboxylation/dehydration of prephenate to phenylpyruvate.</text>
</comment>
<evidence type="ECO:0000256" key="1">
    <source>
        <dbReference type="ARBA" id="ARBA00000824"/>
    </source>
</evidence>
<comment type="catalytic activity">
    <reaction evidence="18">
        <text>prephenate + H(+) = 3-phenylpyruvate + CO2 + H2O</text>
        <dbReference type="Rhea" id="RHEA:21648"/>
        <dbReference type="ChEBI" id="CHEBI:15377"/>
        <dbReference type="ChEBI" id="CHEBI:15378"/>
        <dbReference type="ChEBI" id="CHEBI:16526"/>
        <dbReference type="ChEBI" id="CHEBI:18005"/>
        <dbReference type="ChEBI" id="CHEBI:29934"/>
        <dbReference type="EC" id="4.2.1.51"/>
    </reaction>
</comment>
<evidence type="ECO:0000259" key="20">
    <source>
        <dbReference type="PROSITE" id="PS51168"/>
    </source>
</evidence>
<evidence type="ECO:0000256" key="16">
    <source>
        <dbReference type="ARBA" id="ARBA00031175"/>
    </source>
</evidence>
<dbReference type="PANTHER" id="PTHR21022">
    <property type="entry name" value="PREPHENATE DEHYDRATASE P PROTEIN"/>
    <property type="match status" value="1"/>
</dbReference>
<name>A0ABY2TTI1_9SPIR</name>
<evidence type="ECO:0000256" key="15">
    <source>
        <dbReference type="ARBA" id="ARBA00023268"/>
    </source>
</evidence>
<dbReference type="EC" id="4.2.1.51" evidence="7"/>
<dbReference type="CDD" id="cd04905">
    <property type="entry name" value="ACT_CM-PDT"/>
    <property type="match status" value="1"/>
</dbReference>
<dbReference type="EMBL" id="SJDU01000017">
    <property type="protein sequence ID" value="TKZ36194.1"/>
    <property type="molecule type" value="Genomic_DNA"/>
</dbReference>
<evidence type="ECO:0000256" key="13">
    <source>
        <dbReference type="ARBA" id="ARBA00023235"/>
    </source>
</evidence>
<comment type="subcellular location">
    <subcellularLocation>
        <location evidence="3">Cytoplasm</location>
    </subcellularLocation>
</comment>
<keyword evidence="19" id="KW-0175">Coiled coil</keyword>
<evidence type="ECO:0000256" key="12">
    <source>
        <dbReference type="ARBA" id="ARBA00023222"/>
    </source>
</evidence>
<dbReference type="PROSITE" id="PS51171">
    <property type="entry name" value="PREPHENATE_DEHYDR_3"/>
    <property type="match status" value="1"/>
</dbReference>
<evidence type="ECO:0000256" key="19">
    <source>
        <dbReference type="SAM" id="Coils"/>
    </source>
</evidence>
<dbReference type="Proteomes" id="UP000310168">
    <property type="component" value="Unassembled WGS sequence"/>
</dbReference>
<dbReference type="EC" id="5.4.99.5" evidence="6"/>
<dbReference type="PANTHER" id="PTHR21022:SF19">
    <property type="entry name" value="PREPHENATE DEHYDRATASE-RELATED"/>
    <property type="match status" value="1"/>
</dbReference>
<comment type="caution">
    <text evidence="22">The sequence shown here is derived from an EMBL/GenBank/DDBJ whole genome shotgun (WGS) entry which is preliminary data.</text>
</comment>
<keyword evidence="23" id="KW-1185">Reference proteome</keyword>